<evidence type="ECO:0000256" key="2">
    <source>
        <dbReference type="SAM" id="Phobius"/>
    </source>
</evidence>
<dbReference type="PANTHER" id="PTHR14136:SF17">
    <property type="entry name" value="BTB_POZ DOMAIN-CONTAINING PROTEIN KCTD9"/>
    <property type="match status" value="1"/>
</dbReference>
<feature type="transmembrane region" description="Helical" evidence="2">
    <location>
        <begin position="295"/>
        <end position="317"/>
    </location>
</feature>
<keyword evidence="2" id="KW-1133">Transmembrane helix</keyword>
<feature type="compositionally biased region" description="Basic and acidic residues" evidence="1">
    <location>
        <begin position="742"/>
        <end position="753"/>
    </location>
</feature>
<feature type="transmembrane region" description="Helical" evidence="2">
    <location>
        <begin position="99"/>
        <end position="120"/>
    </location>
</feature>
<organism evidence="3 4">
    <name type="scientific">Methylomonas albis</name>
    <dbReference type="NCBI Taxonomy" id="1854563"/>
    <lineage>
        <taxon>Bacteria</taxon>
        <taxon>Pseudomonadati</taxon>
        <taxon>Pseudomonadota</taxon>
        <taxon>Gammaproteobacteria</taxon>
        <taxon>Methylococcales</taxon>
        <taxon>Methylococcaceae</taxon>
        <taxon>Methylomonas</taxon>
    </lineage>
</organism>
<feature type="transmembrane region" description="Helical" evidence="2">
    <location>
        <begin position="324"/>
        <end position="344"/>
    </location>
</feature>
<feature type="transmembrane region" description="Helical" evidence="2">
    <location>
        <begin position="200"/>
        <end position="217"/>
    </location>
</feature>
<dbReference type="Gene3D" id="2.160.20.80">
    <property type="entry name" value="E3 ubiquitin-protein ligase SopA"/>
    <property type="match status" value="2"/>
</dbReference>
<dbReference type="Pfam" id="PF00805">
    <property type="entry name" value="Pentapeptide"/>
    <property type="match status" value="4"/>
</dbReference>
<dbReference type="InterPro" id="IPR051082">
    <property type="entry name" value="Pentapeptide-BTB/POZ_domain"/>
</dbReference>
<feature type="region of interest" description="Disordered" evidence="1">
    <location>
        <begin position="708"/>
        <end position="753"/>
    </location>
</feature>
<keyword evidence="4" id="KW-1185">Reference proteome</keyword>
<protein>
    <submittedName>
        <fullName evidence="3">Pentapeptide repeat-containing protein</fullName>
    </submittedName>
</protein>
<name>A0ABR9D4T8_9GAMM</name>
<comment type="caution">
    <text evidence="3">The sequence shown here is derived from an EMBL/GenBank/DDBJ whole genome shotgun (WGS) entry which is preliminary data.</text>
</comment>
<feature type="region of interest" description="Disordered" evidence="1">
    <location>
        <begin position="396"/>
        <end position="415"/>
    </location>
</feature>
<evidence type="ECO:0000313" key="3">
    <source>
        <dbReference type="EMBL" id="MBD9358129.1"/>
    </source>
</evidence>
<accession>A0ABR9D4T8</accession>
<evidence type="ECO:0000313" key="4">
    <source>
        <dbReference type="Proteomes" id="UP000652176"/>
    </source>
</evidence>
<gene>
    <name evidence="3" type="ORF">IE877_20005</name>
</gene>
<dbReference type="Proteomes" id="UP000652176">
    <property type="component" value="Unassembled WGS sequence"/>
</dbReference>
<feature type="transmembrane region" description="Helical" evidence="2">
    <location>
        <begin position="238"/>
        <end position="256"/>
    </location>
</feature>
<dbReference type="SUPFAM" id="SSF141571">
    <property type="entry name" value="Pentapeptide repeat-like"/>
    <property type="match status" value="1"/>
</dbReference>
<dbReference type="InterPro" id="IPR001646">
    <property type="entry name" value="5peptide_repeat"/>
</dbReference>
<sequence length="753" mass="82805">MPSINSKRVLDWLSKARHDSSAECRAQVETTKADPDEEKKVTLADAKALLDDSSQKNRNLFVGFLGVLLYTLVMTLAITDQDLLMGRMSMKIPLIDLGLPPLAWFSVVPVLFLLLHIDLLHNLDEHLNKLLRWRELNGGTLDRRQMQPFFYDFAFAYPNERIIGKLLDWFVWFLIYLLPIFTLLVVQVRFGAYQNQLLSAVHWALVMADIGAYGLFYRNWRIANGRGLDGRLVKIRQALIDTATCVVLLLVLLWLAEGGWSHIREEFPDWLRDDSSYLAFAWLCSVLSFSESQTLITTAYALVGVLPTLAAIVLPALRGGCTRALLWLSLCSLALTSWFCQAWALSATKLIIGVSSAQPLAALLPRLVVASHILSGVDDNEKRMLQMLADYQSADTSNSARDAQDSAAKPGAAKAKDGSLAKQWWQQGARLDWRERSFNFADFYGSLMARADLRNAQLQGARLDRAQLQGAGLYSAQLQEASLLGAQLQGAILDKAQLQGAGLYSAQLQEASLLGAQLQEASLFGAQLQGASLYRTQLQGARLDSAQLQGARLDSAQLEGASLDGAQLQGASLKWAQMQGASLDGAQLQSASLNVAQLQGAELSRAQIQGVECESWSGITQVVAKQQSSQDWQKCLASAAKPLTQLHVQIILAKRPNPTSEQLKDKLAKRLLERVNQPSTLPEAICGNLTEDMATAINQHWHDSVPDELTERWAEQGQPCAEPPKTDLPASGKPIPSSKTARATDAKPKARSE</sequence>
<dbReference type="PANTHER" id="PTHR14136">
    <property type="entry name" value="BTB_POZ DOMAIN-CONTAINING PROTEIN KCTD9"/>
    <property type="match status" value="1"/>
</dbReference>
<feature type="transmembrane region" description="Helical" evidence="2">
    <location>
        <begin position="60"/>
        <end position="79"/>
    </location>
</feature>
<evidence type="ECO:0000256" key="1">
    <source>
        <dbReference type="SAM" id="MobiDB-lite"/>
    </source>
</evidence>
<keyword evidence="2" id="KW-0812">Transmembrane</keyword>
<keyword evidence="2" id="KW-0472">Membrane</keyword>
<reference evidence="3 4" key="1">
    <citation type="submission" date="2020-09" db="EMBL/GenBank/DDBJ databases">
        <title>Methylomonas albis sp. nov. and Methylomonas fluvii sp. nov.: Two cold-adapted methanotrophs from the River Elbe and an amended description of Methylovulum psychrotolerans strain Eb1.</title>
        <authorList>
            <person name="Bussmann I.K."/>
            <person name="Klings K.-W."/>
            <person name="Warnstedt J."/>
            <person name="Hoppert M."/>
            <person name="Saborowski A."/>
            <person name="Horn F."/>
            <person name="Liebner S."/>
        </authorList>
    </citation>
    <scope>NUCLEOTIDE SEQUENCE [LARGE SCALE GENOMIC DNA]</scope>
    <source>
        <strain evidence="3 4">EbA</strain>
    </source>
</reference>
<proteinExistence type="predicted"/>
<dbReference type="RefSeq" id="WP_192376361.1">
    <property type="nucleotide sequence ID" value="NZ_CAJHIV010000001.1"/>
</dbReference>
<dbReference type="EMBL" id="JACXSS010000001">
    <property type="protein sequence ID" value="MBD9358129.1"/>
    <property type="molecule type" value="Genomic_DNA"/>
</dbReference>
<feature type="transmembrane region" description="Helical" evidence="2">
    <location>
        <begin position="169"/>
        <end position="188"/>
    </location>
</feature>